<dbReference type="GO" id="GO:0016491">
    <property type="term" value="F:oxidoreductase activity"/>
    <property type="evidence" value="ECO:0007669"/>
    <property type="project" value="InterPro"/>
</dbReference>
<gene>
    <name evidence="4" type="ORF">SAMN02745725_00562</name>
</gene>
<dbReference type="EMBL" id="FQYQ01000002">
    <property type="protein sequence ID" value="SHI51249.1"/>
    <property type="molecule type" value="Genomic_DNA"/>
</dbReference>
<dbReference type="Pfam" id="PF03358">
    <property type="entry name" value="FMN_red"/>
    <property type="match status" value="1"/>
</dbReference>
<dbReference type="PANTHER" id="PTHR43278:SF4">
    <property type="entry name" value="NAD(P)H-DEPENDENT FMN-CONTAINING OXIDOREDUCTASE YWQN-RELATED"/>
    <property type="match status" value="1"/>
</dbReference>
<dbReference type="InterPro" id="IPR005025">
    <property type="entry name" value="FMN_Rdtase-like_dom"/>
</dbReference>
<feature type="domain" description="NADPH-dependent FMN reductase-like" evidence="3">
    <location>
        <begin position="3"/>
        <end position="149"/>
    </location>
</feature>
<keyword evidence="5" id="KW-1185">Reference proteome</keyword>
<evidence type="ECO:0000256" key="2">
    <source>
        <dbReference type="ARBA" id="ARBA00022643"/>
    </source>
</evidence>
<organism evidence="4 5">
    <name type="scientific">Pseudobutyrivibrio xylanivorans DSM 14809</name>
    <dbReference type="NCBI Taxonomy" id="1123012"/>
    <lineage>
        <taxon>Bacteria</taxon>
        <taxon>Bacillati</taxon>
        <taxon>Bacillota</taxon>
        <taxon>Clostridia</taxon>
        <taxon>Lachnospirales</taxon>
        <taxon>Lachnospiraceae</taxon>
        <taxon>Pseudobutyrivibrio</taxon>
    </lineage>
</organism>
<dbReference type="RefSeq" id="WP_072912428.1">
    <property type="nucleotide sequence ID" value="NZ_FQYQ01000002.1"/>
</dbReference>
<protein>
    <submittedName>
        <fullName evidence="4">Multimeric flavodoxin WrbA</fullName>
    </submittedName>
</protein>
<accession>A0A1M6BR88</accession>
<dbReference type="AlphaFoldDB" id="A0A1M6BR88"/>
<evidence type="ECO:0000259" key="3">
    <source>
        <dbReference type="Pfam" id="PF03358"/>
    </source>
</evidence>
<dbReference type="InterPro" id="IPR051796">
    <property type="entry name" value="ISF_SsuE-like"/>
</dbReference>
<name>A0A1M6BR88_PSEXY</name>
<reference evidence="4 5" key="1">
    <citation type="submission" date="2016-11" db="EMBL/GenBank/DDBJ databases">
        <authorList>
            <person name="Jaros S."/>
            <person name="Januszkiewicz K."/>
            <person name="Wedrychowicz H."/>
        </authorList>
    </citation>
    <scope>NUCLEOTIDE SEQUENCE [LARGE SCALE GENOMIC DNA]</scope>
    <source>
        <strain evidence="4 5">DSM 14809</strain>
    </source>
</reference>
<dbReference type="InterPro" id="IPR029039">
    <property type="entry name" value="Flavoprotein-like_sf"/>
</dbReference>
<dbReference type="SUPFAM" id="SSF52218">
    <property type="entry name" value="Flavoproteins"/>
    <property type="match status" value="1"/>
</dbReference>
<evidence type="ECO:0000313" key="4">
    <source>
        <dbReference type="EMBL" id="SHI51249.1"/>
    </source>
</evidence>
<keyword evidence="1" id="KW-0285">Flavoprotein</keyword>
<dbReference type="PANTHER" id="PTHR43278">
    <property type="entry name" value="NAD(P)H-DEPENDENT FMN-CONTAINING OXIDOREDUCTASE YWQN-RELATED"/>
    <property type="match status" value="1"/>
</dbReference>
<evidence type="ECO:0000313" key="5">
    <source>
        <dbReference type="Proteomes" id="UP000184185"/>
    </source>
</evidence>
<sequence length="208" mass="22543">MAKVILLNGSPKANGCTATALQEMVKVFEAEGVDAEIINVGNKDIRGCIACGKCQELGKCVFDDLVNEVAPKFEEADGIVVGSPVYYASPNGTILSFMDRLFYSTSFSKHLKVGAAVVSARRGGNTATFDVLNKYFSISGMPIATSTYWNQVHGFTADDVKKDLEGLQTMRNLARNMAFMIKAFSDAKDKYGEPEVERGSFTSFSDGK</sequence>
<evidence type="ECO:0000256" key="1">
    <source>
        <dbReference type="ARBA" id="ARBA00022630"/>
    </source>
</evidence>
<dbReference type="Gene3D" id="3.40.50.360">
    <property type="match status" value="1"/>
</dbReference>
<proteinExistence type="predicted"/>
<keyword evidence="2" id="KW-0288">FMN</keyword>
<dbReference type="OrthoDB" id="9790975at2"/>
<dbReference type="Proteomes" id="UP000184185">
    <property type="component" value="Unassembled WGS sequence"/>
</dbReference>